<dbReference type="OrthoDB" id="2888188at2759"/>
<keyword evidence="3" id="KW-1185">Reference proteome</keyword>
<accession>A0A8H6XYD9</accession>
<sequence length="191" mass="20173">MMRTTALALLASTLLLAVTAQTQPVPTLCDFECLEGQYIVSGAGHWALTGSSYNVAVTFMSDFCGASIGNTAVNCTGTALGSTRRVLQANGVYITEQLQNLTLTHPKGTLSQVVISTDPDAYDEGTWTYHDYAHLSDIQVYHNHSTGALSMSMTTHKCVSNATMGDAAVVGLLAKAQAYYINAIANATAAQ</sequence>
<organism evidence="2 3">
    <name type="scientific">Mycena venus</name>
    <dbReference type="NCBI Taxonomy" id="2733690"/>
    <lineage>
        <taxon>Eukaryota</taxon>
        <taxon>Fungi</taxon>
        <taxon>Dikarya</taxon>
        <taxon>Basidiomycota</taxon>
        <taxon>Agaricomycotina</taxon>
        <taxon>Agaricomycetes</taxon>
        <taxon>Agaricomycetidae</taxon>
        <taxon>Agaricales</taxon>
        <taxon>Marasmiineae</taxon>
        <taxon>Mycenaceae</taxon>
        <taxon>Mycena</taxon>
    </lineage>
</organism>
<dbReference type="Proteomes" id="UP000620124">
    <property type="component" value="Unassembled WGS sequence"/>
</dbReference>
<protein>
    <submittedName>
        <fullName evidence="2">Uncharacterized protein</fullName>
    </submittedName>
</protein>
<gene>
    <name evidence="2" type="ORF">MVEN_01373800</name>
</gene>
<keyword evidence="1" id="KW-0732">Signal</keyword>
<reference evidence="2" key="1">
    <citation type="submission" date="2020-05" db="EMBL/GenBank/DDBJ databases">
        <title>Mycena genomes resolve the evolution of fungal bioluminescence.</title>
        <authorList>
            <person name="Tsai I.J."/>
        </authorList>
    </citation>
    <scope>NUCLEOTIDE SEQUENCE</scope>
    <source>
        <strain evidence="2">CCC161011</strain>
    </source>
</reference>
<evidence type="ECO:0000256" key="1">
    <source>
        <dbReference type="SAM" id="SignalP"/>
    </source>
</evidence>
<proteinExistence type="predicted"/>
<feature type="chain" id="PRO_5034440317" evidence="1">
    <location>
        <begin position="23"/>
        <end position="191"/>
    </location>
</feature>
<dbReference type="EMBL" id="JACAZI010000011">
    <property type="protein sequence ID" value="KAF7348562.1"/>
    <property type="molecule type" value="Genomic_DNA"/>
</dbReference>
<evidence type="ECO:0000313" key="2">
    <source>
        <dbReference type="EMBL" id="KAF7348562.1"/>
    </source>
</evidence>
<feature type="signal peptide" evidence="1">
    <location>
        <begin position="1"/>
        <end position="22"/>
    </location>
</feature>
<evidence type="ECO:0000313" key="3">
    <source>
        <dbReference type="Proteomes" id="UP000620124"/>
    </source>
</evidence>
<comment type="caution">
    <text evidence="2">The sequence shown here is derived from an EMBL/GenBank/DDBJ whole genome shotgun (WGS) entry which is preliminary data.</text>
</comment>
<name>A0A8H6XYD9_9AGAR</name>
<dbReference type="AlphaFoldDB" id="A0A8H6XYD9"/>